<name>A0A4S4L924_9AGAM</name>
<dbReference type="GO" id="GO:0020037">
    <property type="term" value="F:heme binding"/>
    <property type="evidence" value="ECO:0007669"/>
    <property type="project" value="InterPro"/>
</dbReference>
<dbReference type="SUPFAM" id="SSF53474">
    <property type="entry name" value="alpha/beta-Hydrolases"/>
    <property type="match status" value="1"/>
</dbReference>
<comment type="caution">
    <text evidence="12">The sequence shown here is derived from an EMBL/GenBank/DDBJ whole genome shotgun (WGS) entry which is preliminary data.</text>
</comment>
<dbReference type="InterPro" id="IPR000073">
    <property type="entry name" value="AB_hydrolase_1"/>
</dbReference>
<evidence type="ECO:0000256" key="7">
    <source>
        <dbReference type="ARBA" id="ARBA00023004"/>
    </source>
</evidence>
<evidence type="ECO:0000313" key="13">
    <source>
        <dbReference type="Proteomes" id="UP000310158"/>
    </source>
</evidence>
<evidence type="ECO:0000259" key="11">
    <source>
        <dbReference type="Pfam" id="PF00561"/>
    </source>
</evidence>
<gene>
    <name evidence="12" type="ORF">EW146_g9715</name>
</gene>
<keyword evidence="13" id="KW-1185">Reference proteome</keyword>
<dbReference type="InterPro" id="IPR017972">
    <property type="entry name" value="Cyt_P450_CS"/>
</dbReference>
<accession>A0A4S4L924</accession>
<dbReference type="OrthoDB" id="1470350at2759"/>
<dbReference type="GO" id="GO:0004497">
    <property type="term" value="F:monooxygenase activity"/>
    <property type="evidence" value="ECO:0007669"/>
    <property type="project" value="UniProtKB-KW"/>
</dbReference>
<comment type="similarity">
    <text evidence="3">Belongs to the cytochrome P450 family.</text>
</comment>
<dbReference type="AlphaFoldDB" id="A0A4S4L924"/>
<dbReference type="Pfam" id="PF00561">
    <property type="entry name" value="Abhydrolase_1"/>
    <property type="match status" value="1"/>
</dbReference>
<dbReference type="PROSITE" id="PS00086">
    <property type="entry name" value="CYTOCHROME_P450"/>
    <property type="match status" value="1"/>
</dbReference>
<evidence type="ECO:0000256" key="8">
    <source>
        <dbReference type="ARBA" id="ARBA00023033"/>
    </source>
</evidence>
<evidence type="ECO:0000313" key="12">
    <source>
        <dbReference type="EMBL" id="THH06110.1"/>
    </source>
</evidence>
<dbReference type="InterPro" id="IPR050121">
    <property type="entry name" value="Cytochrome_P450_monoxygenase"/>
</dbReference>
<feature type="domain" description="AB hydrolase-1" evidence="11">
    <location>
        <begin position="29"/>
        <end position="145"/>
    </location>
</feature>
<keyword evidence="4 9" id="KW-0349">Heme</keyword>
<feature type="binding site" description="axial binding residue" evidence="9">
    <location>
        <position position="794"/>
    </location>
    <ligand>
        <name>heme</name>
        <dbReference type="ChEBI" id="CHEBI:30413"/>
    </ligand>
    <ligandPart>
        <name>Fe</name>
        <dbReference type="ChEBI" id="CHEBI:18248"/>
    </ligandPart>
</feature>
<dbReference type="InterPro" id="IPR001128">
    <property type="entry name" value="Cyt_P450"/>
</dbReference>
<keyword evidence="5 9" id="KW-0479">Metal-binding</keyword>
<sequence length="875" mass="98935">MNTSLYKEIHVERGLNYHYFYSPASSGAPTLLFLHGFPSTSRDWRHQVDFFHPKGYGIVAPDMIGAGRTSRPLDSRAYRLNLLADDIINIIDAENVDKVVGVAHDWGCVVLSRLSALQPERFNAFVWLGLSFMEPITEPFNLNATLLHMKEYLGYEGYSYWQFLEREDASEVIEKNVDSFLQLFYPKDPGYWLTYMALPGKTDEWMASGMQPGFADYLTKEDLEALRQNILVGGIRSSLNWYISQLRNNDLEDNRAIQKETWKIQSPSFFAVALRDCICTAKRGKDTMALYAAAEVKTVEFNTGHWVHLEAVQVVIFGLMDNPLTLDVLCMYATLLNVCVALVVAWVVLLAIPFRRTFVERLPIPLGAEWIWGHERTVFMNEPGYAFRLWIADVGLTFRIKAAFGAPDVLVLCDPKGISHILQKKIYDYHHSEVVRPRVARLLGKGLGWVEGESEHKKMRRLVSPSLSAENIKAMSHAVTEAASRVINDLAYAVQSGESDNSLINILDWTSKATLNVIGRVAFLHDFDGGNSKDAQQILNARRKGVSPIAQYAGFLTLMLLRRFPILNHLPISAIQAQGIAKVTIQSGVANEMIKRNKDLISDGNIQHQKDLLTRLLHAEANGLISKEELYEQISTLCWVSGHETTTQTLGFTLWELARHPDCQHRLREEVEAFPGEPTYDDYQSRLPYLDAVLRETLRLYPGLPYMERISTKPDAIPLSHPVTLADGKAIGEVEVRAGQTVLIPIMAIHRLHSIWEDGDAFRPERWLEELPHREQLCMGWSNLLAFSDGPRSCIGMRLAIFQYKVNAHSISSFHSFGTDGRYRVTQVILTSLITRFRFEDSGCDISLRVSSSLQPWVVGEKDKGSQLPVIVRLA</sequence>
<proteinExistence type="inferred from homology"/>
<dbReference type="PANTHER" id="PTHR24305">
    <property type="entry name" value="CYTOCHROME P450"/>
    <property type="match status" value="1"/>
</dbReference>
<keyword evidence="10" id="KW-0812">Transmembrane</keyword>
<reference evidence="12 13" key="1">
    <citation type="submission" date="2019-02" db="EMBL/GenBank/DDBJ databases">
        <title>Genome sequencing of the rare red list fungi Bondarzewia mesenterica.</title>
        <authorList>
            <person name="Buettner E."/>
            <person name="Kellner H."/>
        </authorList>
    </citation>
    <scope>NUCLEOTIDE SEQUENCE [LARGE SCALE GENOMIC DNA]</scope>
    <source>
        <strain evidence="12 13">DSM 108281</strain>
    </source>
</reference>
<comment type="pathway">
    <text evidence="2">Secondary metabolite biosynthesis.</text>
</comment>
<dbReference type="PRINTS" id="PR00463">
    <property type="entry name" value="EP450I"/>
</dbReference>
<dbReference type="InterPro" id="IPR029058">
    <property type="entry name" value="AB_hydrolase_fold"/>
</dbReference>
<evidence type="ECO:0000256" key="2">
    <source>
        <dbReference type="ARBA" id="ARBA00005179"/>
    </source>
</evidence>
<feature type="transmembrane region" description="Helical" evidence="10">
    <location>
        <begin position="331"/>
        <end position="352"/>
    </location>
</feature>
<dbReference type="InterPro" id="IPR002401">
    <property type="entry name" value="Cyt_P450_E_grp-I"/>
</dbReference>
<dbReference type="Pfam" id="PF00067">
    <property type="entry name" value="p450"/>
    <property type="match status" value="1"/>
</dbReference>
<organism evidence="12 13">
    <name type="scientific">Bondarzewia mesenterica</name>
    <dbReference type="NCBI Taxonomy" id="1095465"/>
    <lineage>
        <taxon>Eukaryota</taxon>
        <taxon>Fungi</taxon>
        <taxon>Dikarya</taxon>
        <taxon>Basidiomycota</taxon>
        <taxon>Agaricomycotina</taxon>
        <taxon>Agaricomycetes</taxon>
        <taxon>Russulales</taxon>
        <taxon>Bondarzewiaceae</taxon>
        <taxon>Bondarzewia</taxon>
    </lineage>
</organism>
<dbReference type="GO" id="GO:0005506">
    <property type="term" value="F:iron ion binding"/>
    <property type="evidence" value="ECO:0007669"/>
    <property type="project" value="InterPro"/>
</dbReference>
<keyword evidence="10" id="KW-1133">Transmembrane helix</keyword>
<protein>
    <recommendedName>
        <fullName evidence="11">AB hydrolase-1 domain-containing protein</fullName>
    </recommendedName>
</protein>
<dbReference type="Proteomes" id="UP000310158">
    <property type="component" value="Unassembled WGS sequence"/>
</dbReference>
<keyword evidence="7 9" id="KW-0408">Iron</keyword>
<dbReference type="Gene3D" id="3.40.50.1820">
    <property type="entry name" value="alpha/beta hydrolase"/>
    <property type="match status" value="1"/>
</dbReference>
<keyword evidence="8" id="KW-0503">Monooxygenase</keyword>
<dbReference type="GO" id="GO:0016705">
    <property type="term" value="F:oxidoreductase activity, acting on paired donors, with incorporation or reduction of molecular oxygen"/>
    <property type="evidence" value="ECO:0007669"/>
    <property type="project" value="InterPro"/>
</dbReference>
<keyword evidence="10" id="KW-0472">Membrane</keyword>
<dbReference type="PRINTS" id="PR00385">
    <property type="entry name" value="P450"/>
</dbReference>
<dbReference type="PANTHER" id="PTHR24305:SF166">
    <property type="entry name" value="CYTOCHROME P450 12A4, MITOCHONDRIAL-RELATED"/>
    <property type="match status" value="1"/>
</dbReference>
<evidence type="ECO:0000256" key="10">
    <source>
        <dbReference type="SAM" id="Phobius"/>
    </source>
</evidence>
<comment type="cofactor">
    <cofactor evidence="1 9">
        <name>heme</name>
        <dbReference type="ChEBI" id="CHEBI:30413"/>
    </cofactor>
</comment>
<keyword evidence="6" id="KW-0560">Oxidoreductase</keyword>
<evidence type="ECO:0000256" key="5">
    <source>
        <dbReference type="ARBA" id="ARBA00022723"/>
    </source>
</evidence>
<dbReference type="InterPro" id="IPR036396">
    <property type="entry name" value="Cyt_P450_sf"/>
</dbReference>
<dbReference type="EMBL" id="SGPL01000918">
    <property type="protein sequence ID" value="THH06110.1"/>
    <property type="molecule type" value="Genomic_DNA"/>
</dbReference>
<evidence type="ECO:0000256" key="1">
    <source>
        <dbReference type="ARBA" id="ARBA00001971"/>
    </source>
</evidence>
<evidence type="ECO:0000256" key="6">
    <source>
        <dbReference type="ARBA" id="ARBA00023002"/>
    </source>
</evidence>
<dbReference type="SUPFAM" id="SSF48264">
    <property type="entry name" value="Cytochrome P450"/>
    <property type="match status" value="1"/>
</dbReference>
<evidence type="ECO:0000256" key="3">
    <source>
        <dbReference type="ARBA" id="ARBA00010617"/>
    </source>
</evidence>
<evidence type="ECO:0000256" key="9">
    <source>
        <dbReference type="PIRSR" id="PIRSR602401-1"/>
    </source>
</evidence>
<dbReference type="Gene3D" id="1.10.630.10">
    <property type="entry name" value="Cytochrome P450"/>
    <property type="match status" value="1"/>
</dbReference>
<evidence type="ECO:0000256" key="4">
    <source>
        <dbReference type="ARBA" id="ARBA00022617"/>
    </source>
</evidence>